<evidence type="ECO:0000313" key="3">
    <source>
        <dbReference type="Proteomes" id="UP000240708"/>
    </source>
</evidence>
<dbReference type="EMBL" id="PYGF01000010">
    <property type="protein sequence ID" value="PSL02250.1"/>
    <property type="molecule type" value="Genomic_DNA"/>
</dbReference>
<sequence length="147" mass="16945">MRKKHQYEPNVLQAHCQSRTSPSTVRSFVKELAKPTQEKLFLKNFPTLQKNKKRNAQPNTNREKSKQTMTLKTNTDNGLQGRTTEHQLPTAVLQKWRCSASYDSEVVNQNLVLRMKFSGENRHLRKAAKRCGAFNSTLVKISPTDFK</sequence>
<dbReference type="AlphaFoldDB" id="A0A2P8DYE4"/>
<gene>
    <name evidence="2" type="ORF">CLV48_11033</name>
</gene>
<name>A0A2P8DYE4_9BACT</name>
<evidence type="ECO:0000256" key="1">
    <source>
        <dbReference type="SAM" id="MobiDB-lite"/>
    </source>
</evidence>
<proteinExistence type="predicted"/>
<organism evidence="2 3">
    <name type="scientific">Cecembia rubra</name>
    <dbReference type="NCBI Taxonomy" id="1485585"/>
    <lineage>
        <taxon>Bacteria</taxon>
        <taxon>Pseudomonadati</taxon>
        <taxon>Bacteroidota</taxon>
        <taxon>Cytophagia</taxon>
        <taxon>Cytophagales</taxon>
        <taxon>Cyclobacteriaceae</taxon>
        <taxon>Cecembia</taxon>
    </lineage>
</organism>
<dbReference type="RefSeq" id="WP_170069037.1">
    <property type="nucleotide sequence ID" value="NZ_PYGF01000010.1"/>
</dbReference>
<protein>
    <submittedName>
        <fullName evidence="2">Uncharacterized protein</fullName>
    </submittedName>
</protein>
<accession>A0A2P8DYE4</accession>
<feature type="region of interest" description="Disordered" evidence="1">
    <location>
        <begin position="47"/>
        <end position="85"/>
    </location>
</feature>
<dbReference type="Proteomes" id="UP000240708">
    <property type="component" value="Unassembled WGS sequence"/>
</dbReference>
<keyword evidence="3" id="KW-1185">Reference proteome</keyword>
<comment type="caution">
    <text evidence="2">The sequence shown here is derived from an EMBL/GenBank/DDBJ whole genome shotgun (WGS) entry which is preliminary data.</text>
</comment>
<reference evidence="2 3" key="1">
    <citation type="submission" date="2018-03" db="EMBL/GenBank/DDBJ databases">
        <title>Genomic Encyclopedia of Archaeal and Bacterial Type Strains, Phase II (KMG-II): from individual species to whole genera.</title>
        <authorList>
            <person name="Goeker M."/>
        </authorList>
    </citation>
    <scope>NUCLEOTIDE SEQUENCE [LARGE SCALE GENOMIC DNA]</scope>
    <source>
        <strain evidence="2 3">DSM 28057</strain>
    </source>
</reference>
<evidence type="ECO:0000313" key="2">
    <source>
        <dbReference type="EMBL" id="PSL02250.1"/>
    </source>
</evidence>
<feature type="compositionally biased region" description="Polar residues" evidence="1">
    <location>
        <begin position="67"/>
        <end position="82"/>
    </location>
</feature>